<dbReference type="Gene3D" id="3.30.420.10">
    <property type="entry name" value="Ribonuclease H-like superfamily/Ribonuclease H"/>
    <property type="match status" value="1"/>
</dbReference>
<reference evidence="3" key="1">
    <citation type="journal article" date="2022" name="Int. J. Mol. Sci.">
        <title>Draft Genome of Tanacetum Coccineum: Genomic Comparison of Closely Related Tanacetum-Family Plants.</title>
        <authorList>
            <person name="Yamashiro T."/>
            <person name="Shiraishi A."/>
            <person name="Nakayama K."/>
            <person name="Satake H."/>
        </authorList>
    </citation>
    <scope>NUCLEOTIDE SEQUENCE</scope>
</reference>
<dbReference type="EMBL" id="BQNB010019145">
    <property type="protein sequence ID" value="GJT82195.1"/>
    <property type="molecule type" value="Genomic_DNA"/>
</dbReference>
<dbReference type="InterPro" id="IPR001584">
    <property type="entry name" value="Integrase_cat-core"/>
</dbReference>
<dbReference type="InterPro" id="IPR025724">
    <property type="entry name" value="GAG-pre-integrase_dom"/>
</dbReference>
<accession>A0ABQ5H3F6</accession>
<reference evidence="3" key="2">
    <citation type="submission" date="2022-01" db="EMBL/GenBank/DDBJ databases">
        <authorList>
            <person name="Yamashiro T."/>
            <person name="Shiraishi A."/>
            <person name="Satake H."/>
            <person name="Nakayama K."/>
        </authorList>
    </citation>
    <scope>NUCLEOTIDE SEQUENCE</scope>
</reference>
<protein>
    <submittedName>
        <fullName evidence="3">Retrovirus-related pol polyprotein from transposon TNT 1-94</fullName>
    </submittedName>
</protein>
<dbReference type="InterPro" id="IPR012337">
    <property type="entry name" value="RNaseH-like_sf"/>
</dbReference>
<feature type="coiled-coil region" evidence="1">
    <location>
        <begin position="8"/>
        <end position="35"/>
    </location>
</feature>
<dbReference type="PANTHER" id="PTHR42648:SF21">
    <property type="entry name" value="CYSTEINE-RICH RLK (RECEPTOR-LIKE PROTEIN KINASE) 8"/>
    <property type="match status" value="1"/>
</dbReference>
<keyword evidence="4" id="KW-1185">Reference proteome</keyword>
<sequence>MFADLKYVRSLEKEVDELQTDKSEFSKEYDLLLQECVSKDIMCSILHSVADIDEQIEMQCLYLEKIKECESLKIKPSKQTKNVSKEVYNELLRSFAKLENNPFLLNLLYNNLPQTFRNTNPRVSTSTRVIHKTSVSRPQLRSTKMKDKVVQNYSQVKIKKTEVEDHHRISSFSNKTESVTTCNGILMSRTSNANAVCATCGKCVFNSNHDSCVSKFINDVNARTKKPKLVPISARKPKKHANQSISTPLRKQLLHSPLSRNPGFTLGCFMRIQGMDLVDRKTVSIRIKWIPKLKKKWVPKIRNDIVSTSISPTIDIESRISNDSSPINDLGFNVSNVPPSSNSLAYCSNNPIHFSLQETSSPTPICFMSKTSLTQTWLWHQRLSHLNFDTINLLSKKDIMNGLPKLKYFKDQLCSSCELGKAKRSSFKIKTIASSKGLINLLYMDLCGPMWIKSINGKKYILVIIDEYSQYTWTHFLRSKDETPEVFKDFLKMIQQNLQAQVIIVRTDRGI</sequence>
<dbReference type="InterPro" id="IPR036397">
    <property type="entry name" value="RNaseH_sf"/>
</dbReference>
<evidence type="ECO:0000313" key="3">
    <source>
        <dbReference type="EMBL" id="GJT82195.1"/>
    </source>
</evidence>
<dbReference type="Pfam" id="PF13976">
    <property type="entry name" value="gag_pre-integrs"/>
    <property type="match status" value="1"/>
</dbReference>
<dbReference type="Proteomes" id="UP001151760">
    <property type="component" value="Unassembled WGS sequence"/>
</dbReference>
<evidence type="ECO:0000256" key="1">
    <source>
        <dbReference type="SAM" id="Coils"/>
    </source>
</evidence>
<dbReference type="InterPro" id="IPR039537">
    <property type="entry name" value="Retrotran_Ty1/copia-like"/>
</dbReference>
<evidence type="ECO:0000259" key="2">
    <source>
        <dbReference type="PROSITE" id="PS50994"/>
    </source>
</evidence>
<dbReference type="PANTHER" id="PTHR42648">
    <property type="entry name" value="TRANSPOSASE, PUTATIVE-RELATED"/>
    <property type="match status" value="1"/>
</dbReference>
<organism evidence="3 4">
    <name type="scientific">Tanacetum coccineum</name>
    <dbReference type="NCBI Taxonomy" id="301880"/>
    <lineage>
        <taxon>Eukaryota</taxon>
        <taxon>Viridiplantae</taxon>
        <taxon>Streptophyta</taxon>
        <taxon>Embryophyta</taxon>
        <taxon>Tracheophyta</taxon>
        <taxon>Spermatophyta</taxon>
        <taxon>Magnoliopsida</taxon>
        <taxon>eudicotyledons</taxon>
        <taxon>Gunneridae</taxon>
        <taxon>Pentapetalae</taxon>
        <taxon>asterids</taxon>
        <taxon>campanulids</taxon>
        <taxon>Asterales</taxon>
        <taxon>Asteraceae</taxon>
        <taxon>Asteroideae</taxon>
        <taxon>Anthemideae</taxon>
        <taxon>Anthemidinae</taxon>
        <taxon>Tanacetum</taxon>
    </lineage>
</organism>
<proteinExistence type="predicted"/>
<name>A0ABQ5H3F6_9ASTR</name>
<comment type="caution">
    <text evidence="3">The sequence shown here is derived from an EMBL/GenBank/DDBJ whole genome shotgun (WGS) entry which is preliminary data.</text>
</comment>
<dbReference type="PROSITE" id="PS50994">
    <property type="entry name" value="INTEGRASE"/>
    <property type="match status" value="1"/>
</dbReference>
<feature type="domain" description="Integrase catalytic" evidence="2">
    <location>
        <begin position="432"/>
        <end position="511"/>
    </location>
</feature>
<dbReference type="SUPFAM" id="SSF53098">
    <property type="entry name" value="Ribonuclease H-like"/>
    <property type="match status" value="1"/>
</dbReference>
<keyword evidence="1" id="KW-0175">Coiled coil</keyword>
<gene>
    <name evidence="3" type="ORF">Tco_1056537</name>
</gene>
<evidence type="ECO:0000313" key="4">
    <source>
        <dbReference type="Proteomes" id="UP001151760"/>
    </source>
</evidence>